<evidence type="ECO:0000256" key="5">
    <source>
        <dbReference type="SAM" id="MobiDB-lite"/>
    </source>
</evidence>
<keyword evidence="8" id="KW-1185">Reference proteome</keyword>
<evidence type="ECO:0000256" key="4">
    <source>
        <dbReference type="ARBA" id="ARBA00023136"/>
    </source>
</evidence>
<dbReference type="Pfam" id="PF01544">
    <property type="entry name" value="CorA"/>
    <property type="match status" value="1"/>
</dbReference>
<dbReference type="InterPro" id="IPR045863">
    <property type="entry name" value="CorA_TM1_TM2"/>
</dbReference>
<comment type="subcellular location">
    <subcellularLocation>
        <location evidence="1">Cell membrane</location>
        <topology evidence="1">Multi-pass membrane protein</topology>
    </subcellularLocation>
</comment>
<protein>
    <submittedName>
        <fullName evidence="7">Uncharacterized protein</fullName>
    </submittedName>
</protein>
<accession>A0A0D2KSU0</accession>
<dbReference type="PANTHER" id="PTHR46494:SF1">
    <property type="entry name" value="CORA FAMILY METAL ION TRANSPORTER (EUROFUNG)"/>
    <property type="match status" value="1"/>
</dbReference>
<proteinExistence type="predicted"/>
<reference evidence="8" key="1">
    <citation type="submission" date="2014-04" db="EMBL/GenBank/DDBJ databases">
        <title>Evolutionary Origins and Diversification of the Mycorrhizal Mutualists.</title>
        <authorList>
            <consortium name="DOE Joint Genome Institute"/>
            <consortium name="Mycorrhizal Genomics Consortium"/>
            <person name="Kohler A."/>
            <person name="Kuo A."/>
            <person name="Nagy L.G."/>
            <person name="Floudas D."/>
            <person name="Copeland A."/>
            <person name="Barry K.W."/>
            <person name="Cichocki N."/>
            <person name="Veneault-Fourrey C."/>
            <person name="LaButti K."/>
            <person name="Lindquist E.A."/>
            <person name="Lipzen A."/>
            <person name="Lundell T."/>
            <person name="Morin E."/>
            <person name="Murat C."/>
            <person name="Riley R."/>
            <person name="Ohm R."/>
            <person name="Sun H."/>
            <person name="Tunlid A."/>
            <person name="Henrissat B."/>
            <person name="Grigoriev I.V."/>
            <person name="Hibbett D.S."/>
            <person name="Martin F."/>
        </authorList>
    </citation>
    <scope>NUCLEOTIDE SEQUENCE [LARGE SCALE GENOMIC DNA]</scope>
    <source>
        <strain evidence="8">FD-334 SS-4</strain>
    </source>
</reference>
<evidence type="ECO:0000256" key="1">
    <source>
        <dbReference type="ARBA" id="ARBA00004651"/>
    </source>
</evidence>
<dbReference type="GO" id="GO:0005886">
    <property type="term" value="C:plasma membrane"/>
    <property type="evidence" value="ECO:0007669"/>
    <property type="project" value="UniProtKB-SubCell"/>
</dbReference>
<name>A0A0D2KSU0_HYPSF</name>
<dbReference type="GO" id="GO:0000287">
    <property type="term" value="F:magnesium ion binding"/>
    <property type="evidence" value="ECO:0007669"/>
    <property type="project" value="TreeGrafter"/>
</dbReference>
<evidence type="ECO:0000256" key="3">
    <source>
        <dbReference type="ARBA" id="ARBA00022989"/>
    </source>
</evidence>
<sequence>MDPKAASAYSSVPLVNKPPTPSHRHAAPSAPWPFVDIDDDVDPNRMEDPDSHLVLTAVACDHKQTPGQEVCWCKYPQALYPNWTPRQQKKAKLSSILDKRVALSAVHCLDVYQDGSFVNAGKSDVNQRTVDSFWRTLQQGRPSDVHLRALFVDGLSANVMQILGTRYNLEPFFFSSAVGWIPSRHQTNVVPHESDHITITLTFVRSMSGPTGGMPEPSNSQSDTVIDTLVPLTLRSSGIVLLSDQLAVHMVRSRASNTIISLHPKTQMHGVSAQTLHSRVHAAGRSVYWNSIFKNTMDATFVLLSLLWYALYAWDEALEHLYSHVCFLESQVISTSDIKLSRELHVIRAHLLHYETLLKDFTKTIDFVCSTPNPSLEPTSEDDAKMEDMRRRSQAMLERECGNMLTEIARLERSRNMQDARVKNVMDLSFSMANIEDSKGVQLLTEASMKDSAAIKQISYLTMAFAPAGFVAGVFGMNVTALNPGSYGTLAKYIATAVPLTVLTIWVIVAFQIQIPDPHADKVVKAQRSEGSLDEGNLLDQRQTAAGFKRLDLWERIWWPIVLLSTFMERRRLRNEMLSRTSQRRILTD</sequence>
<keyword evidence="3 6" id="KW-1133">Transmembrane helix</keyword>
<evidence type="ECO:0000256" key="2">
    <source>
        <dbReference type="ARBA" id="ARBA00022692"/>
    </source>
</evidence>
<dbReference type="GO" id="GO:0050897">
    <property type="term" value="F:cobalt ion binding"/>
    <property type="evidence" value="ECO:0007669"/>
    <property type="project" value="TreeGrafter"/>
</dbReference>
<dbReference type="PANTHER" id="PTHR46494">
    <property type="entry name" value="CORA FAMILY METAL ION TRANSPORTER (EUROFUNG)"/>
    <property type="match status" value="1"/>
</dbReference>
<dbReference type="Proteomes" id="UP000054270">
    <property type="component" value="Unassembled WGS sequence"/>
</dbReference>
<evidence type="ECO:0000313" key="8">
    <source>
        <dbReference type="Proteomes" id="UP000054270"/>
    </source>
</evidence>
<feature type="transmembrane region" description="Helical" evidence="6">
    <location>
        <begin position="493"/>
        <end position="515"/>
    </location>
</feature>
<dbReference type="STRING" id="945553.A0A0D2KSU0"/>
<dbReference type="GO" id="GO:0015087">
    <property type="term" value="F:cobalt ion transmembrane transporter activity"/>
    <property type="evidence" value="ECO:0007669"/>
    <property type="project" value="TreeGrafter"/>
</dbReference>
<feature type="transmembrane region" description="Helical" evidence="6">
    <location>
        <begin position="458"/>
        <end position="481"/>
    </location>
</feature>
<evidence type="ECO:0000313" key="7">
    <source>
        <dbReference type="EMBL" id="KJA17687.1"/>
    </source>
</evidence>
<dbReference type="Gene3D" id="1.20.58.340">
    <property type="entry name" value="Magnesium transport protein CorA, transmembrane region"/>
    <property type="match status" value="1"/>
</dbReference>
<evidence type="ECO:0000256" key="6">
    <source>
        <dbReference type="SAM" id="Phobius"/>
    </source>
</evidence>
<organism evidence="7 8">
    <name type="scientific">Hypholoma sublateritium (strain FD-334 SS-4)</name>
    <dbReference type="NCBI Taxonomy" id="945553"/>
    <lineage>
        <taxon>Eukaryota</taxon>
        <taxon>Fungi</taxon>
        <taxon>Dikarya</taxon>
        <taxon>Basidiomycota</taxon>
        <taxon>Agaricomycotina</taxon>
        <taxon>Agaricomycetes</taxon>
        <taxon>Agaricomycetidae</taxon>
        <taxon>Agaricales</taxon>
        <taxon>Agaricineae</taxon>
        <taxon>Strophariaceae</taxon>
        <taxon>Hypholoma</taxon>
    </lineage>
</organism>
<keyword evidence="2 6" id="KW-0812">Transmembrane</keyword>
<dbReference type="GO" id="GO:0015095">
    <property type="term" value="F:magnesium ion transmembrane transporter activity"/>
    <property type="evidence" value="ECO:0007669"/>
    <property type="project" value="TreeGrafter"/>
</dbReference>
<dbReference type="InterPro" id="IPR002523">
    <property type="entry name" value="MgTranspt_CorA/ZnTranspt_ZntB"/>
</dbReference>
<dbReference type="SUPFAM" id="SSF144083">
    <property type="entry name" value="Magnesium transport protein CorA, transmembrane region"/>
    <property type="match status" value="1"/>
</dbReference>
<dbReference type="AlphaFoldDB" id="A0A0D2KSU0"/>
<keyword evidence="4 6" id="KW-0472">Membrane</keyword>
<dbReference type="OMA" id="HARIMAT"/>
<dbReference type="EMBL" id="KN817600">
    <property type="protein sequence ID" value="KJA17687.1"/>
    <property type="molecule type" value="Genomic_DNA"/>
</dbReference>
<gene>
    <name evidence="7" type="ORF">HYPSUDRAFT_46166</name>
</gene>
<feature type="region of interest" description="Disordered" evidence="5">
    <location>
        <begin position="1"/>
        <end position="31"/>
    </location>
</feature>
<dbReference type="OrthoDB" id="3231000at2759"/>